<feature type="region of interest" description="Disordered" evidence="1">
    <location>
        <begin position="25"/>
        <end position="44"/>
    </location>
</feature>
<feature type="region of interest" description="Disordered" evidence="1">
    <location>
        <begin position="86"/>
        <end position="121"/>
    </location>
</feature>
<evidence type="ECO:0000313" key="3">
    <source>
        <dbReference type="Proteomes" id="UP001190926"/>
    </source>
</evidence>
<evidence type="ECO:0000313" key="2">
    <source>
        <dbReference type="EMBL" id="KAH6829530.1"/>
    </source>
</evidence>
<dbReference type="EMBL" id="SDAM02000107">
    <property type="protein sequence ID" value="KAH6829530.1"/>
    <property type="molecule type" value="Genomic_DNA"/>
</dbReference>
<feature type="compositionally biased region" description="Polar residues" evidence="1">
    <location>
        <begin position="180"/>
        <end position="190"/>
    </location>
</feature>
<feature type="compositionally biased region" description="Basic and acidic residues" evidence="1">
    <location>
        <begin position="96"/>
        <end position="116"/>
    </location>
</feature>
<organism evidence="2 3">
    <name type="scientific">Perilla frutescens var. hirtella</name>
    <name type="common">Perilla citriodora</name>
    <name type="synonym">Perilla setoyensis</name>
    <dbReference type="NCBI Taxonomy" id="608512"/>
    <lineage>
        <taxon>Eukaryota</taxon>
        <taxon>Viridiplantae</taxon>
        <taxon>Streptophyta</taxon>
        <taxon>Embryophyta</taxon>
        <taxon>Tracheophyta</taxon>
        <taxon>Spermatophyta</taxon>
        <taxon>Magnoliopsida</taxon>
        <taxon>eudicotyledons</taxon>
        <taxon>Gunneridae</taxon>
        <taxon>Pentapetalae</taxon>
        <taxon>asterids</taxon>
        <taxon>lamiids</taxon>
        <taxon>Lamiales</taxon>
        <taxon>Lamiaceae</taxon>
        <taxon>Nepetoideae</taxon>
        <taxon>Elsholtzieae</taxon>
        <taxon>Perilla</taxon>
    </lineage>
</organism>
<feature type="region of interest" description="Disordered" evidence="1">
    <location>
        <begin position="180"/>
        <end position="201"/>
    </location>
</feature>
<proteinExistence type="predicted"/>
<protein>
    <submittedName>
        <fullName evidence="2">Uncharacterized protein</fullName>
    </submittedName>
</protein>
<accession>A0AAD4JAF5</accession>
<keyword evidence="3" id="KW-1185">Reference proteome</keyword>
<gene>
    <name evidence="2" type="ORF">C2S53_012443</name>
</gene>
<name>A0AAD4JAF5_PERFH</name>
<dbReference type="AlphaFoldDB" id="A0AAD4JAF5"/>
<comment type="caution">
    <text evidence="2">The sequence shown here is derived from an EMBL/GenBank/DDBJ whole genome shotgun (WGS) entry which is preliminary data.</text>
</comment>
<dbReference type="Proteomes" id="UP001190926">
    <property type="component" value="Unassembled WGS sequence"/>
</dbReference>
<sequence>MGCFPACFGHLRSNVTTKKVQDQCLSPSDEQHESVKLLPDKTESQEEEIVNPIKLISESEYKCKEQMYISNEEKLVFENSNLKKDTNELASSNSDKLVENENGEAEKESGKGKEDESGSIFSSRIQDLINDNKCAAVDSKEASLEGSPVQEESCGSLFSLSIDSRKHFYAAEMGEKEVSSSPFKMNNTSSKYDEEKENAPFSKDPMIEQSFDKSKPLSDCQCKRRDCVIAVETSLSSWLVESEKSPQKLSVGSSPESEKNYGDGMILAVIASPADIKELNGSSPCCSTDDKPGIGTVGRYWRQRGLAGDGTDVGLNSCREVSV</sequence>
<evidence type="ECO:0000256" key="1">
    <source>
        <dbReference type="SAM" id="MobiDB-lite"/>
    </source>
</evidence>
<reference evidence="2 3" key="1">
    <citation type="journal article" date="2021" name="Nat. Commun.">
        <title>Incipient diploidization of the medicinal plant Perilla within 10,000 years.</title>
        <authorList>
            <person name="Zhang Y."/>
            <person name="Shen Q."/>
            <person name="Leng L."/>
            <person name="Zhang D."/>
            <person name="Chen S."/>
            <person name="Shi Y."/>
            <person name="Ning Z."/>
            <person name="Chen S."/>
        </authorList>
    </citation>
    <scope>NUCLEOTIDE SEQUENCE [LARGE SCALE GENOMIC DNA]</scope>
    <source>
        <strain evidence="3">cv. PC099</strain>
    </source>
</reference>
<feature type="compositionally biased region" description="Basic and acidic residues" evidence="1">
    <location>
        <begin position="29"/>
        <end position="44"/>
    </location>
</feature>